<keyword evidence="5" id="KW-1185">Reference proteome</keyword>
<dbReference type="STRING" id="456900.A0A151IQ58"/>
<feature type="region of interest" description="Disordered" evidence="2">
    <location>
        <begin position="1771"/>
        <end position="1834"/>
    </location>
</feature>
<feature type="compositionally biased region" description="Low complexity" evidence="2">
    <location>
        <begin position="1818"/>
        <end position="1833"/>
    </location>
</feature>
<accession>A0A151IQ58</accession>
<evidence type="ECO:0000313" key="5">
    <source>
        <dbReference type="Proteomes" id="UP000078542"/>
    </source>
</evidence>
<sequence>MGWVWSYGERKFKGDVRWRLKLFDSIVKGILFYGVEIWGYRKWKEVEAIQEKYLKWTLGLERVTPGYIAREELKRNKLRVEMGWRAGRFEEKLEKGEGGEIGMMCMDEKRKSERENDRSEWSREYLWRGGMSEAAMNECGENKWELLRKRDIEVDEQERGEKVRVSKSCASYGRLIGVPIYVRMCKRNEGKRLVKIARWRCGNEERRNKYWVKQEERKCRLCAKERENVEHLKNRCEYVWEKGERDVDVLNQDGRGIRWMEMIERVRGGRERERERDFYENILCIDFNYKNGRNTRKKDKQNVTNSLTYIIIRVYIVIYILISLLDDESGTATEDEEDVRARELRKQEVWLTVPPSNCDTDTGSETEVKQSQDSIDPAIVQESLISFESKVTSKSSPIFNVNTNDNDLSPEKNTLGELLEFSNETALVSNELAINIHDQDNMISTHKNGTSLNVVSQVSENVIYTTDSMSLPTPNNTNNISDQNKSLTNTTLNHLDKEDCNSEYESFVDESIRLDLNKLNNKIYDDCSQSNILDVNIISLTPNSNNFNANVNDLSRNNLVKNSLNLSTNNLKEDSALNSSEVDLKAVAKITVADTIPCVGTSKDSRVSDNETILNADDLPSVITSLNGSRNSLSSSSSEIYQSVEMLHSDSSIISDYSDNLVEYSKYNLSEEIFKCEDISVTNQTKDSYFINKNRNVEFINDSNNIHISNSVIDKNVDMHSITPMLNASVLQESIHPVVIVTSPSPTQETQLDELSLETSKLLVPQESHSDPNFDNCDNAFDKLKRDLKQRKAKNKAIEDGNRLRPLSTEYARSKMSKYFTETKRIVSRSQVPTQSEEAEDMSNMKMIKLHIKPKLSNKINAEEMLKYFNKIGERESSSSSNKSKTSNIIAIKQNERRKLEIDIEEMSNLGENDIDVIDQQFNQIEEQSKIANLEDDKIDSQFYSSEFEVVLNDEKKTLCDGLDLIRNGLIESNSQLNMDGDSLTSNSDIPTLENKCISYTDADADINTNNFKLHTAMTSNTLTLQTDIKNNVYFNITDDIKEQEKINPTDNVLNSDINGTNQEKKNNINLNSNTIDEIRENSIIKTDVQRNISNNTENEEKRANTMNLDGTILSNDSDEKQTNKTYISSDNLNKNNISNKNLLFENNTLLNVKLNTPSRLNNNTDKIIKYNRLHKSDTNLNEDTARVFLKSIKSYSKSLFELKNTFKDESAVKTKIVERTVSTPMNIKDTIINNFAKNSVEEVPKRSERKNASYDISSFQNTLIENPNLKISNTELSPPEIPVRRKLAKKNLKLLSRNQAVEDMPKLQSQTVENISRLHDQSSNNVSTIQSQDVEKLSKIKSQDVKSISESISRDVNDVSKIHCQDIKNPDTNSMDVQKPTRRNVAKLQSRDITNLSKFNNKIIKDVKNTMIAENRNVTDISKLQSQSKNVASTQEIHHSNSHLLNKPEESIKFISMNSQSKKDKCVVSSEDASTDESVENSATEISTDSEFEHDEATPTQHEIPEITINDSYVRKTRGAYVEPKKVQVKSKMISSINGNLTQDKKQQNTSKRFLDDHIKVESNKEVNCNVPAFVDTNNCTPLLNPRKGDYLLNRTHSTGGIASRLSLELKKRYLLGGSALGGSVIKSGSTSNVDTKLRNFTDAISQHQKLLNPAPEPSPTMQAFLQGTSKLRTNNASLSPLSPTILFSRQLSSDHCQNSSNEIAKPTTLIETSTTRQLPDLVKESSILKSKTAPNICSESSMKDRELINEQVFLLQTNNLTKTAVQDIKSSQTEKVLPNNAEESNDFRPRSPLHETSIVVPQVDWSKKNENKDVSSGDSEIDSDSLSSSDSNEAIENEQLVAVNLSPPRLRIHSTDGDLLLDEGVDRYKHYNPDDGQTFEPDSIEVSFLQDRQLHDSINSTDTIEMINNNMEQLDLRDNNCSSSTSEASAVSNKQDDSEENDITTAAFTETEFSEWARDGEALVSEDLRDVELDIDPDFITVRRNNSKLSSISARIVKEEDTQFEYSNIDRVIDQQEYPNNNTSKLLVNGEDINYMDTDNESLLDDSLQDASNIAMLKNRGYIEFVNIKTTLSNIPVSTNICNLPIADAPIARLDLENDSYGEEEEEGFKDANVIEIDPITMEDVMGKLNDPIASKSSMKSEIRTEEQNKFKENTKREQLAEAFNKELLQSMEEDSLLLVEPAEDTTTSEVVTVLASPINPQVSIVPVEMTEKHEEVAKADSNNPDYLEYVKRLQSRIAEFSNAKDSIDVRKSRRKNSKSLAQTRTAEMITEEIKSQETMIVNGNGINSPATSRKLEEITRERSKQKDLIQDLLMDKLEAHKQKSAEKKARRAARASSFTTGLSPIKPSLSNISSVGNKFVPTSITSPLNSPTHTSFGEANKSNLSMSSYSCEQINQEEAKEKVPKKADEKSITSLEDAFKTPIAPPRLKIEEARRTTEKARQDARERARMKSDEDLGLSPEDRIKELRMKVTRRQLSMDDTKKDDTLKIEKIKSYNFNAIDNSELKLKISKSTDNMKNIAKKINFQKLPATNAKSMDEMLNTAGLSLSDNNSIIKRDKKPKDSERRKSIIQAVSDFFFKKETSPSPNQKDKLSVFRLTSRGSKGKIDKASPSKCNMRPKSVCEDMLVGNFLTFEKPPPVPPPPLNYSTYTTQVSDDSLSDDDTKTTALSASCMQKVTATEESCNSVSRKLKTAKKVARQAQLKRLRMAQEIQRKLEETEVKQKELESRGVSVEKALRGEGDSSNREEADLLREWFDLMKERTELRRYEKELLVRAQEVQLEDRHERLQHELRERLADDDDKKTSDDVKKEGEILTEMLEIVAKRDSLIALLEEERQRYQNEDRDLEAQMLAKGLRLTPIKKCGPKYSV</sequence>
<dbReference type="SMART" id="SM01203">
    <property type="entry name" value="DUF3585"/>
    <property type="match status" value="1"/>
</dbReference>
<feature type="compositionally biased region" description="Basic and acidic residues" evidence="2">
    <location>
        <begin position="1807"/>
        <end position="1817"/>
    </location>
</feature>
<feature type="coiled-coil region" evidence="1">
    <location>
        <begin position="2824"/>
        <end position="2854"/>
    </location>
</feature>
<dbReference type="PANTHER" id="PTHR23167">
    <property type="entry name" value="CALPONIN HOMOLOGY DOMAIN-CONTAINING PROTEIN DDB_G0272472-RELATED"/>
    <property type="match status" value="1"/>
</dbReference>
<organism evidence="4 5">
    <name type="scientific">Cyphomyrmex costatus</name>
    <dbReference type="NCBI Taxonomy" id="456900"/>
    <lineage>
        <taxon>Eukaryota</taxon>
        <taxon>Metazoa</taxon>
        <taxon>Ecdysozoa</taxon>
        <taxon>Arthropoda</taxon>
        <taxon>Hexapoda</taxon>
        <taxon>Insecta</taxon>
        <taxon>Pterygota</taxon>
        <taxon>Neoptera</taxon>
        <taxon>Endopterygota</taxon>
        <taxon>Hymenoptera</taxon>
        <taxon>Apocrita</taxon>
        <taxon>Aculeata</taxon>
        <taxon>Formicoidea</taxon>
        <taxon>Formicidae</taxon>
        <taxon>Myrmicinae</taxon>
        <taxon>Cyphomyrmex</taxon>
    </lineage>
</organism>
<reference evidence="4 5" key="1">
    <citation type="submission" date="2016-03" db="EMBL/GenBank/DDBJ databases">
        <title>Cyphomyrmex costatus WGS genome.</title>
        <authorList>
            <person name="Nygaard S."/>
            <person name="Hu H."/>
            <person name="Boomsma J."/>
            <person name="Zhang G."/>
        </authorList>
    </citation>
    <scope>NUCLEOTIDE SEQUENCE [LARGE SCALE GENOMIC DNA]</scope>
    <source>
        <strain evidence="4">MS0001</strain>
        <tissue evidence="4">Whole body</tissue>
    </source>
</reference>
<feature type="domain" description="BMERB" evidence="3">
    <location>
        <begin position="2701"/>
        <end position="2850"/>
    </location>
</feature>
<protein>
    <submittedName>
        <fullName evidence="4">Protein MICAL-3</fullName>
    </submittedName>
</protein>
<evidence type="ECO:0000256" key="2">
    <source>
        <dbReference type="SAM" id="MobiDB-lite"/>
    </source>
</evidence>
<dbReference type="EMBL" id="KQ976785">
    <property type="protein sequence ID" value="KYN08289.1"/>
    <property type="molecule type" value="Genomic_DNA"/>
</dbReference>
<proteinExistence type="predicted"/>
<dbReference type="Pfam" id="PF12130">
    <property type="entry name" value="bMERB_dom"/>
    <property type="match status" value="1"/>
</dbReference>
<feature type="region of interest" description="Disordered" evidence="2">
    <location>
        <begin position="2415"/>
        <end position="2464"/>
    </location>
</feature>
<keyword evidence="1" id="KW-0175">Coiled coil</keyword>
<evidence type="ECO:0000256" key="1">
    <source>
        <dbReference type="SAM" id="Coils"/>
    </source>
</evidence>
<name>A0A151IQ58_9HYME</name>
<feature type="compositionally biased region" description="Basic and acidic residues" evidence="2">
    <location>
        <begin position="2431"/>
        <end position="2464"/>
    </location>
</feature>
<dbReference type="InterPro" id="IPR050540">
    <property type="entry name" value="F-actin_Monoox_Mical"/>
</dbReference>
<dbReference type="Proteomes" id="UP000078542">
    <property type="component" value="Unassembled WGS sequence"/>
</dbReference>
<evidence type="ECO:0000313" key="4">
    <source>
        <dbReference type="EMBL" id="KYN08289.1"/>
    </source>
</evidence>
<dbReference type="PANTHER" id="PTHR23167:SF54">
    <property type="entry name" value="[F-ACTIN]-MONOOXYGENASE MICAL"/>
    <property type="match status" value="1"/>
</dbReference>
<dbReference type="PROSITE" id="PS51848">
    <property type="entry name" value="BMERB"/>
    <property type="match status" value="1"/>
</dbReference>
<dbReference type="InterPro" id="IPR022735">
    <property type="entry name" value="bMERB_dom"/>
</dbReference>
<feature type="region of interest" description="Disordered" evidence="2">
    <location>
        <begin position="1467"/>
        <end position="1507"/>
    </location>
</feature>
<evidence type="ECO:0000259" key="3">
    <source>
        <dbReference type="PROSITE" id="PS51848"/>
    </source>
</evidence>
<gene>
    <name evidence="4" type="ORF">ALC62_00719</name>
</gene>
<feature type="compositionally biased region" description="Low complexity" evidence="2">
    <location>
        <begin position="1924"/>
        <end position="1934"/>
    </location>
</feature>
<feature type="region of interest" description="Disordered" evidence="2">
    <location>
        <begin position="1920"/>
        <end position="1943"/>
    </location>
</feature>